<evidence type="ECO:0000259" key="1">
    <source>
        <dbReference type="Pfam" id="PF20729"/>
    </source>
</evidence>
<dbReference type="EMBL" id="CAFBPZ010000003">
    <property type="protein sequence ID" value="CAB5033558.1"/>
    <property type="molecule type" value="Genomic_DNA"/>
</dbReference>
<name>A0A6J7RYP3_9ZZZZ</name>
<dbReference type="InterPro" id="IPR021109">
    <property type="entry name" value="Peptidase_aspartic_dom_sf"/>
</dbReference>
<dbReference type="Pfam" id="PF20729">
    <property type="entry name" value="PE-PGRS_C"/>
    <property type="match status" value="1"/>
</dbReference>
<protein>
    <submittedName>
        <fullName evidence="3">Unannotated protein</fullName>
    </submittedName>
</protein>
<reference evidence="3" key="1">
    <citation type="submission" date="2020-05" db="EMBL/GenBank/DDBJ databases">
        <authorList>
            <person name="Chiriac C."/>
            <person name="Salcher M."/>
            <person name="Ghai R."/>
            <person name="Kavagutti S V."/>
        </authorList>
    </citation>
    <scope>NUCLEOTIDE SEQUENCE</scope>
</reference>
<feature type="domain" description="PE cleavage protein A C-terminal" evidence="1">
    <location>
        <begin position="61"/>
        <end position="342"/>
    </location>
</feature>
<dbReference type="GO" id="GO:0004190">
    <property type="term" value="F:aspartic-type endopeptidase activity"/>
    <property type="evidence" value="ECO:0007669"/>
    <property type="project" value="InterPro"/>
</dbReference>
<evidence type="ECO:0000313" key="3">
    <source>
        <dbReference type="EMBL" id="CAB5033558.1"/>
    </source>
</evidence>
<sequence>MRSNIRLVITTVSLILIGFPAASAHAAPDSGSGAGVAAIAGLSPDEVAIQTQASRAVVAVSVPMKTVVASGGSGQNGIIELKVGSAPSIPVMLDTGSVGLRIWGNKPSGSTVGSTPISTRLGGKQIPGFVGSARVTIGGVTTAVAVPFQLINSSNTWIQGWKKIGVAGILGIGVGVGDLTNPLVALPGTLGLRWSVHIGRLGTNNKQTAGALVLGAQPASDSAMRLQLPPAGVDINGAKLWNDHAANGCWKFGVTPERCMPTWLDSGFTKMTIVGHRFANLPTNSKGVLKSGTPISVAAGSSASYGVYFVAGTTGSQNLTQVIARGKESINTGNAIFFDHTVTYDASVGKIFVATPAPTAGKVASS</sequence>
<gene>
    <name evidence="2" type="ORF">UFOPK3495_00438</name>
    <name evidence="3" type="ORF">UFOPK4237_00083</name>
</gene>
<dbReference type="AlphaFoldDB" id="A0A6J7RYP3"/>
<dbReference type="EMBL" id="CAFBMC010000015">
    <property type="protein sequence ID" value="CAB4891969.1"/>
    <property type="molecule type" value="Genomic_DNA"/>
</dbReference>
<dbReference type="Gene3D" id="2.40.70.10">
    <property type="entry name" value="Acid Proteases"/>
    <property type="match status" value="1"/>
</dbReference>
<accession>A0A6J7RYP3</accession>
<proteinExistence type="predicted"/>
<dbReference type="SUPFAM" id="SSF50630">
    <property type="entry name" value="Acid proteases"/>
    <property type="match status" value="1"/>
</dbReference>
<evidence type="ECO:0000313" key="2">
    <source>
        <dbReference type="EMBL" id="CAB4891969.1"/>
    </source>
</evidence>
<organism evidence="3">
    <name type="scientific">freshwater metagenome</name>
    <dbReference type="NCBI Taxonomy" id="449393"/>
    <lineage>
        <taxon>unclassified sequences</taxon>
        <taxon>metagenomes</taxon>
        <taxon>ecological metagenomes</taxon>
    </lineage>
</organism>
<dbReference type="InterPro" id="IPR048054">
    <property type="entry name" value="PecA_C"/>
</dbReference>